<evidence type="ECO:0000313" key="4">
    <source>
        <dbReference type="Proteomes" id="UP000030982"/>
    </source>
</evidence>
<dbReference type="EMBL" id="JTDL01000152">
    <property type="protein sequence ID" value="KHL00539.1"/>
    <property type="molecule type" value="Genomic_DNA"/>
</dbReference>
<sequence>MVLGAALGTLVLAGCGGTQGAPQWTPVGPQASSVSASPTPKATASTSGTPSAGATSTDWKTFTDPGKTISFELPAQWIVQSAPLAPGSAASAVHYDVKKADGTFVAALQTGLPMPASQPCDASQAKPYTVLNSVPVNLPFKDGPAALTPRFVFRVIQGYKYFGSFGLVGVTTSAQDGKACRLLNIVPGPTGSGGYAFSDVTELAPLAPEAEVAPLQAFDNLAQASDYVQTSGDFADAQRMIMSLKFTKTS</sequence>
<dbReference type="AlphaFoldDB" id="A0A0B2AAC9"/>
<name>A0A0B2AAC9_9MICC</name>
<comment type="caution">
    <text evidence="3">The sequence shown here is derived from an EMBL/GenBank/DDBJ whole genome shotgun (WGS) entry which is preliminary data.</text>
</comment>
<gene>
    <name evidence="3" type="ORF">LK10_20265</name>
</gene>
<evidence type="ECO:0000256" key="2">
    <source>
        <dbReference type="SAM" id="SignalP"/>
    </source>
</evidence>
<accession>A0A0B2AAC9</accession>
<keyword evidence="2" id="KW-0732">Signal</keyword>
<evidence type="ECO:0000313" key="3">
    <source>
        <dbReference type="EMBL" id="KHL00539.1"/>
    </source>
</evidence>
<feature type="chain" id="PRO_5002069715" description="Lipoprotein" evidence="2">
    <location>
        <begin position="21"/>
        <end position="250"/>
    </location>
</feature>
<feature type="region of interest" description="Disordered" evidence="1">
    <location>
        <begin position="23"/>
        <end position="60"/>
    </location>
</feature>
<evidence type="ECO:0000256" key="1">
    <source>
        <dbReference type="SAM" id="MobiDB-lite"/>
    </source>
</evidence>
<dbReference type="STRING" id="1338436.LK10_20265"/>
<proteinExistence type="predicted"/>
<organism evidence="3 4">
    <name type="scientific">Sinomonas humi</name>
    <dbReference type="NCBI Taxonomy" id="1338436"/>
    <lineage>
        <taxon>Bacteria</taxon>
        <taxon>Bacillati</taxon>
        <taxon>Actinomycetota</taxon>
        <taxon>Actinomycetes</taxon>
        <taxon>Micrococcales</taxon>
        <taxon>Micrococcaceae</taxon>
        <taxon>Sinomonas</taxon>
    </lineage>
</organism>
<evidence type="ECO:0008006" key="5">
    <source>
        <dbReference type="Google" id="ProtNLM"/>
    </source>
</evidence>
<protein>
    <recommendedName>
        <fullName evidence="5">Lipoprotein</fullName>
    </recommendedName>
</protein>
<keyword evidence="4" id="KW-1185">Reference proteome</keyword>
<feature type="signal peptide" evidence="2">
    <location>
        <begin position="1"/>
        <end position="20"/>
    </location>
</feature>
<reference evidence="3 4" key="1">
    <citation type="submission" date="2014-09" db="EMBL/GenBank/DDBJ databases">
        <title>Genome sequence of Sinomonas sp. MUSC 117.</title>
        <authorList>
            <person name="Lee L.-H."/>
        </authorList>
    </citation>
    <scope>NUCLEOTIDE SEQUENCE [LARGE SCALE GENOMIC DNA]</scope>
    <source>
        <strain evidence="3 4">MUSC 117</strain>
    </source>
</reference>
<dbReference type="Proteomes" id="UP000030982">
    <property type="component" value="Unassembled WGS sequence"/>
</dbReference>
<feature type="compositionally biased region" description="Low complexity" evidence="1">
    <location>
        <begin position="31"/>
        <end position="57"/>
    </location>
</feature>